<dbReference type="SUPFAM" id="SSF52833">
    <property type="entry name" value="Thioredoxin-like"/>
    <property type="match status" value="1"/>
</dbReference>
<dbReference type="RefSeq" id="WP_149678200.1">
    <property type="nucleotide sequence ID" value="NZ_FQZP01000010.1"/>
</dbReference>
<evidence type="ECO:0000259" key="1">
    <source>
        <dbReference type="Pfam" id="PF13192"/>
    </source>
</evidence>
<feature type="domain" description="Thioredoxin-like fold" evidence="1">
    <location>
        <begin position="10"/>
        <end position="82"/>
    </location>
</feature>
<dbReference type="EMBL" id="FQZP01000010">
    <property type="protein sequence ID" value="SHI80341.1"/>
    <property type="molecule type" value="Genomic_DNA"/>
</dbReference>
<dbReference type="Proteomes" id="UP000324781">
    <property type="component" value="Unassembled WGS sequence"/>
</dbReference>
<dbReference type="PROSITE" id="PS51354">
    <property type="entry name" value="GLUTAREDOXIN_2"/>
    <property type="match status" value="1"/>
</dbReference>
<name>A0A1M6E4G9_9FIRM</name>
<dbReference type="OrthoDB" id="5348456at2"/>
<dbReference type="Gene3D" id="3.40.30.10">
    <property type="entry name" value="Glutaredoxin"/>
    <property type="match status" value="1"/>
</dbReference>
<dbReference type="InterPro" id="IPR036249">
    <property type="entry name" value="Thioredoxin-like_sf"/>
</dbReference>
<protein>
    <submittedName>
        <fullName evidence="2">Glutaredoxin</fullName>
    </submittedName>
</protein>
<dbReference type="InterPro" id="IPR012336">
    <property type="entry name" value="Thioredoxin-like_fold"/>
</dbReference>
<proteinExistence type="predicted"/>
<keyword evidence="3" id="KW-1185">Reference proteome</keyword>
<accession>A0A1M6E4G9</accession>
<dbReference type="Pfam" id="PF13192">
    <property type="entry name" value="Thioredoxin_3"/>
    <property type="match status" value="1"/>
</dbReference>
<dbReference type="PROSITE" id="PS00195">
    <property type="entry name" value="GLUTAREDOXIN_1"/>
    <property type="match status" value="1"/>
</dbReference>
<organism evidence="2 3">
    <name type="scientific">Thermoclostridium caenicola</name>
    <dbReference type="NCBI Taxonomy" id="659425"/>
    <lineage>
        <taxon>Bacteria</taxon>
        <taxon>Bacillati</taxon>
        <taxon>Bacillota</taxon>
        <taxon>Clostridia</taxon>
        <taxon>Eubacteriales</taxon>
        <taxon>Oscillospiraceae</taxon>
        <taxon>Thermoclostridium</taxon>
    </lineage>
</organism>
<evidence type="ECO:0000313" key="2">
    <source>
        <dbReference type="EMBL" id="SHI80341.1"/>
    </source>
</evidence>
<dbReference type="InterPro" id="IPR011767">
    <property type="entry name" value="GLR_AS"/>
</dbReference>
<gene>
    <name evidence="2" type="ORF">SAMN05444373_101040</name>
</gene>
<evidence type="ECO:0000313" key="3">
    <source>
        <dbReference type="Proteomes" id="UP000324781"/>
    </source>
</evidence>
<dbReference type="AlphaFoldDB" id="A0A1M6E4G9"/>
<sequence>MKRVTMFKLPGCPYCKQAEEYLKNLMEKNPEYRAVEIERIDETARPDIADQYDYWYVPAFYIGREKLHEGVPTLEKVEAVLKAALK</sequence>
<reference evidence="2 3" key="1">
    <citation type="submission" date="2016-11" db="EMBL/GenBank/DDBJ databases">
        <authorList>
            <person name="Varghese N."/>
            <person name="Submissions S."/>
        </authorList>
    </citation>
    <scope>NUCLEOTIDE SEQUENCE [LARGE SCALE GENOMIC DNA]</scope>
    <source>
        <strain evidence="2 3">DSM 19027</strain>
    </source>
</reference>